<dbReference type="OrthoDB" id="4424523at2759"/>
<keyword evidence="2" id="KW-1185">Reference proteome</keyword>
<dbReference type="GeneID" id="40751322"/>
<organism evidence="1 2">
    <name type="scientific">Aureobasidium pullulans EXF-150</name>
    <dbReference type="NCBI Taxonomy" id="1043002"/>
    <lineage>
        <taxon>Eukaryota</taxon>
        <taxon>Fungi</taxon>
        <taxon>Dikarya</taxon>
        <taxon>Ascomycota</taxon>
        <taxon>Pezizomycotina</taxon>
        <taxon>Dothideomycetes</taxon>
        <taxon>Dothideomycetidae</taxon>
        <taxon>Dothideales</taxon>
        <taxon>Saccotheciaceae</taxon>
        <taxon>Aureobasidium</taxon>
    </lineage>
</organism>
<proteinExistence type="predicted"/>
<dbReference type="Proteomes" id="UP000030706">
    <property type="component" value="Unassembled WGS sequence"/>
</dbReference>
<protein>
    <submittedName>
        <fullName evidence="1">Uncharacterized protein</fullName>
    </submittedName>
</protein>
<dbReference type="STRING" id="1043002.A0A074XWD8"/>
<name>A0A074XWD8_AURPU</name>
<dbReference type="AlphaFoldDB" id="A0A074XWD8"/>
<dbReference type="RefSeq" id="XP_029755183.1">
    <property type="nucleotide sequence ID" value="XM_029909016.1"/>
</dbReference>
<gene>
    <name evidence="1" type="ORF">M438DRAFT_388465</name>
</gene>
<dbReference type="HOGENOM" id="CLU_072615_0_0_1"/>
<reference evidence="1 2" key="1">
    <citation type="journal article" date="2014" name="BMC Genomics">
        <title>Genome sequencing of four Aureobasidium pullulans varieties: biotechnological potential, stress tolerance, and description of new species.</title>
        <authorList>
            <person name="Gostin Ar C."/>
            <person name="Ohm R.A."/>
            <person name="Kogej T."/>
            <person name="Sonjak S."/>
            <person name="Turk M."/>
            <person name="Zajc J."/>
            <person name="Zalar P."/>
            <person name="Grube M."/>
            <person name="Sun H."/>
            <person name="Han J."/>
            <person name="Sharma A."/>
            <person name="Chiniquy J."/>
            <person name="Ngan C.Y."/>
            <person name="Lipzen A."/>
            <person name="Barry K."/>
            <person name="Grigoriev I.V."/>
            <person name="Gunde-Cimerman N."/>
        </authorList>
    </citation>
    <scope>NUCLEOTIDE SEQUENCE [LARGE SCALE GENOMIC DNA]</scope>
    <source>
        <strain evidence="1 2">EXF-150</strain>
    </source>
</reference>
<evidence type="ECO:0000313" key="2">
    <source>
        <dbReference type="Proteomes" id="UP000030706"/>
    </source>
</evidence>
<accession>A0A074XWD8</accession>
<evidence type="ECO:0000313" key="1">
    <source>
        <dbReference type="EMBL" id="KEQ78996.1"/>
    </source>
</evidence>
<sequence length="259" mass="29808">MWRYTTYKPCKQPHLACSKIRQFSSSAPGAVTGRLEKNGTQPTRPFWKLNDTEKIQARLDEMRHVKWGFIFYRCTYSDESSWQHFMNIVRHRARLDIHETGGGTKAITSSLEISSREDESKFEGATIDQIREHFENWVCDSSKSILGEQGRDANICPTARYIYPIHVDAEAMYSVVESAPQPPARDKDGVGYVNLINSYWRPQESSSQCDEGFHEQDGNDDVGYMRVCLQGLHPRVYSLLSSADAYHVFYRPPPKVFIR</sequence>
<dbReference type="EMBL" id="KL585011">
    <property type="protein sequence ID" value="KEQ78996.1"/>
    <property type="molecule type" value="Genomic_DNA"/>
</dbReference>